<dbReference type="PANTHER" id="PTHR12830">
    <property type="entry name" value="ANAPHASE-PROMOTING COMPLEX SUBUNIT 5"/>
    <property type="match status" value="1"/>
</dbReference>
<comment type="caution">
    <text evidence="8">The sequence shown here is derived from an EMBL/GenBank/DDBJ whole genome shotgun (WGS) entry which is preliminary data.</text>
</comment>
<evidence type="ECO:0000256" key="6">
    <source>
        <dbReference type="ARBA" id="ARBA00023306"/>
    </source>
</evidence>
<dbReference type="InterPro" id="IPR037679">
    <property type="entry name" value="Apc5"/>
</dbReference>
<dbReference type="GO" id="GO:0070979">
    <property type="term" value="P:protein K11-linked ubiquitination"/>
    <property type="evidence" value="ECO:0007669"/>
    <property type="project" value="TreeGrafter"/>
</dbReference>
<dbReference type="Pfam" id="PF12862">
    <property type="entry name" value="ANAPC5"/>
    <property type="match status" value="1"/>
</dbReference>
<dbReference type="Proteomes" id="UP000184267">
    <property type="component" value="Unassembled WGS sequence"/>
</dbReference>
<evidence type="ECO:0000259" key="7">
    <source>
        <dbReference type="Pfam" id="PF12862"/>
    </source>
</evidence>
<accession>A0A1M2W820</accession>
<evidence type="ECO:0000256" key="3">
    <source>
        <dbReference type="ARBA" id="ARBA00022618"/>
    </source>
</evidence>
<organism evidence="8 9">
    <name type="scientific">Trametes pubescens</name>
    <name type="common">White-rot fungus</name>
    <dbReference type="NCBI Taxonomy" id="154538"/>
    <lineage>
        <taxon>Eukaryota</taxon>
        <taxon>Fungi</taxon>
        <taxon>Dikarya</taxon>
        <taxon>Basidiomycota</taxon>
        <taxon>Agaricomycotina</taxon>
        <taxon>Agaricomycetes</taxon>
        <taxon>Polyporales</taxon>
        <taxon>Polyporaceae</taxon>
        <taxon>Trametes</taxon>
    </lineage>
</organism>
<feature type="domain" description="Anaphase-promoting complex subunit 5" evidence="7">
    <location>
        <begin position="231"/>
        <end position="314"/>
    </location>
</feature>
<dbReference type="PANTHER" id="PTHR12830:SF9">
    <property type="entry name" value="ANAPHASE-PROMOTING COMPLEX SUBUNIT 5"/>
    <property type="match status" value="1"/>
</dbReference>
<dbReference type="InterPro" id="IPR026000">
    <property type="entry name" value="Apc5_dom"/>
</dbReference>
<gene>
    <name evidence="8" type="ORF">TRAPUB_1411</name>
</gene>
<evidence type="ECO:0000256" key="4">
    <source>
        <dbReference type="ARBA" id="ARBA00022776"/>
    </source>
</evidence>
<evidence type="ECO:0000256" key="2">
    <source>
        <dbReference type="ARBA" id="ARBA00016066"/>
    </source>
</evidence>
<dbReference type="OrthoDB" id="2504561at2759"/>
<reference evidence="8 9" key="1">
    <citation type="submission" date="2016-10" db="EMBL/GenBank/DDBJ databases">
        <title>Genome sequence of the basidiomycete white-rot fungus Trametes pubescens.</title>
        <authorList>
            <person name="Makela M.R."/>
            <person name="Granchi Z."/>
            <person name="Peng M."/>
            <person name="De Vries R.P."/>
            <person name="Grigoriev I."/>
            <person name="Riley R."/>
            <person name="Hilden K."/>
        </authorList>
    </citation>
    <scope>NUCLEOTIDE SEQUENCE [LARGE SCALE GENOMIC DNA]</scope>
    <source>
        <strain evidence="8 9">FBCC735</strain>
    </source>
</reference>
<dbReference type="EMBL" id="MNAD01000103">
    <property type="protein sequence ID" value="OJT15870.1"/>
    <property type="molecule type" value="Genomic_DNA"/>
</dbReference>
<keyword evidence="5" id="KW-0833">Ubl conjugation pathway</keyword>
<dbReference type="GO" id="GO:0005680">
    <property type="term" value="C:anaphase-promoting complex"/>
    <property type="evidence" value="ECO:0007669"/>
    <property type="project" value="InterPro"/>
</dbReference>
<dbReference type="OMA" id="GMTKWCR"/>
<dbReference type="GO" id="GO:0031145">
    <property type="term" value="P:anaphase-promoting complex-dependent catabolic process"/>
    <property type="evidence" value="ECO:0007669"/>
    <property type="project" value="TreeGrafter"/>
</dbReference>
<evidence type="ECO:0000313" key="8">
    <source>
        <dbReference type="EMBL" id="OJT15870.1"/>
    </source>
</evidence>
<evidence type="ECO:0000313" key="9">
    <source>
        <dbReference type="Proteomes" id="UP000184267"/>
    </source>
</evidence>
<proteinExistence type="inferred from homology"/>
<dbReference type="GO" id="GO:0045842">
    <property type="term" value="P:positive regulation of mitotic metaphase/anaphase transition"/>
    <property type="evidence" value="ECO:0007669"/>
    <property type="project" value="TreeGrafter"/>
</dbReference>
<keyword evidence="6" id="KW-0131">Cell cycle</keyword>
<dbReference type="STRING" id="154538.A0A1M2W820"/>
<keyword evidence="4" id="KW-0498">Mitosis</keyword>
<sequence>MAPPPPPTNTVPSTARPSHVLRPHHILILWILRAGLHPLDENELPEKFTLALHRTLLDEIAEVKPPRSYWDIHGDICKVAQTVPESFDVRELVRDLSTLAHAFQTPEQLSDFMRVLQDLYVDADDDDLARFSRRSLFGYFCHRCFVSFRKLSISGVARLHQDFLAWLKFKADARFITPPGYAPIRKDIITNGESSEQAAGIIVPNQAIDYQLFKTKYDKREYATAETYALFMKGVITGDSNIANEGLRRFFEQKFHEGSDSGLRQHAMLNLARMYYLRRETVACRKTLEEAVTTARTAGDNATLQHCTSLLHRLPILPTERGKKPIINEIQPQMHPLEILHDAKKLLIVEHQQPLTAAYEKIMQAIGLYDHYIDVQGGLFTESEQYAQHAVQSLVWNFFGCSKLARVEEDIVIAFTEYGSQDNTRLTVQLNRAYDKARQGKYDSAIAGLLEPDVWRGLHITDYNLWAGEIWHILALRASRRGQQRQLREYLVPRRPDIDYAARDYQWSKDHPIGSLIRDPLHDVLMMRRADHAHTSVDQLLTALWHAEYQGRYALYRTAVVLLADVGLEFGMSKWSRRILDEVMPQVMSENDQEQKGFALFTLARCVIAAGDSSQDALTESIGYLEEAERCFGELDMFVAQMDVQFLLSVVHHNLGAEAQRDEVAQRHEETRVKREEAHACVVEGWIEETWTLVADVGIAIASR</sequence>
<keyword evidence="9" id="KW-1185">Reference proteome</keyword>
<comment type="similarity">
    <text evidence="1">Belongs to the APC5 family.</text>
</comment>
<evidence type="ECO:0000256" key="5">
    <source>
        <dbReference type="ARBA" id="ARBA00022786"/>
    </source>
</evidence>
<dbReference type="AlphaFoldDB" id="A0A1M2W820"/>
<name>A0A1M2W820_TRAPU</name>
<dbReference type="GO" id="GO:0051301">
    <property type="term" value="P:cell division"/>
    <property type="evidence" value="ECO:0007669"/>
    <property type="project" value="UniProtKB-KW"/>
</dbReference>
<keyword evidence="3" id="KW-0132">Cell division</keyword>
<evidence type="ECO:0000256" key="1">
    <source>
        <dbReference type="ARBA" id="ARBA00007450"/>
    </source>
</evidence>
<protein>
    <recommendedName>
        <fullName evidence="2">Anaphase-promoting complex subunit 5</fullName>
    </recommendedName>
</protein>